<dbReference type="PANTHER" id="PTHR31834">
    <property type="entry name" value="INITIATION-SPECIFIC ALPHA-1,6-MANNOSYLTRANSFERASE"/>
    <property type="match status" value="1"/>
</dbReference>
<dbReference type="HOGENOM" id="CLU_022381_5_2_1"/>
<keyword evidence="3" id="KW-1185">Reference proteome</keyword>
<dbReference type="FunCoup" id="G8JM66">
    <property type="interactions" value="73"/>
</dbReference>
<dbReference type="GeneID" id="11469720"/>
<dbReference type="OMA" id="DWADWYS"/>
<dbReference type="InterPro" id="IPR029044">
    <property type="entry name" value="Nucleotide-diphossugar_trans"/>
</dbReference>
<gene>
    <name evidence="2" type="ordered locus">Ecym_1409</name>
</gene>
<dbReference type="EMBL" id="CP002497">
    <property type="protein sequence ID" value="AET37637.1"/>
    <property type="molecule type" value="Genomic_DNA"/>
</dbReference>
<dbReference type="OrthoDB" id="409543at2759"/>
<evidence type="ECO:0000256" key="1">
    <source>
        <dbReference type="ARBA" id="ARBA00009003"/>
    </source>
</evidence>
<dbReference type="KEGG" id="erc:Ecym_1409"/>
<sequence length="427" mass="48869">MGRISAPLMLPTTSHSDNLNLKKFLQDDFEANDLRSQLAALFPYDSKTKIPKRIWQTWRDPVNSPKFPEASLHHVEEWKKRAAEIVGEEYDYFFISDDEIMPLLKQLYGTVPYVIQAFMSMPEPILKADFFRYLILYAKGGIYSDIDTYPLKPFNEWFFLSPAGLKDYMNKKIGYGPAGNQNGQGSTFEPGLVIGIEADPDRSDWADHYARRIQFCQWTFQSKPGHPILRELIVNITATTLHSTDKLISDIKLPLHTIEKSHQVDYNVNYRHKKMHSLDFDVEAKKTSENTDGTDVMNWTGPGIFSDIIFEYFDNLLRTNDNIALYNDNLLEEDPKTGAKNNVESTTHKFYKQISTSIISATPKLHWSFFSLIQHPVIVDDVVILPITCFSPGIDHMGSRNDDDPMAFVKHLFEGSWKSPGQEVLGG</sequence>
<dbReference type="Gene3D" id="3.90.550.20">
    <property type="match status" value="1"/>
</dbReference>
<dbReference type="InterPro" id="IPR039367">
    <property type="entry name" value="Och1-like"/>
</dbReference>
<dbReference type="GO" id="GO:0000009">
    <property type="term" value="F:alpha-1,6-mannosyltransferase activity"/>
    <property type="evidence" value="ECO:0007669"/>
    <property type="project" value="EnsemblFungi"/>
</dbReference>
<dbReference type="Proteomes" id="UP000006790">
    <property type="component" value="Chromosome 1"/>
</dbReference>
<protein>
    <recommendedName>
        <fullName evidence="4">Initiation-specific alpha-1,6-mannosyltransferase</fullName>
    </recommendedName>
</protein>
<proteinExistence type="inferred from homology"/>
<dbReference type="AlphaFoldDB" id="G8JM66"/>
<comment type="similarity">
    <text evidence="1">Belongs to the glycosyltransferase 32 family.</text>
</comment>
<evidence type="ECO:0008006" key="4">
    <source>
        <dbReference type="Google" id="ProtNLM"/>
    </source>
</evidence>
<dbReference type="InParanoid" id="G8JM66"/>
<dbReference type="GO" id="GO:0000136">
    <property type="term" value="C:mannan polymerase complex"/>
    <property type="evidence" value="ECO:0007669"/>
    <property type="project" value="TreeGrafter"/>
</dbReference>
<evidence type="ECO:0000313" key="2">
    <source>
        <dbReference type="EMBL" id="AET37637.1"/>
    </source>
</evidence>
<dbReference type="InterPro" id="IPR007577">
    <property type="entry name" value="GlycoTrfase_DXD_sugar-bd_CS"/>
</dbReference>
<dbReference type="RefSeq" id="XP_003644454.1">
    <property type="nucleotide sequence ID" value="XM_003644406.1"/>
</dbReference>
<dbReference type="GO" id="GO:0006487">
    <property type="term" value="P:protein N-linked glycosylation"/>
    <property type="evidence" value="ECO:0007669"/>
    <property type="project" value="EnsemblFungi"/>
</dbReference>
<dbReference type="eggNOG" id="ENOG502QW2I">
    <property type="taxonomic scope" value="Eukaryota"/>
</dbReference>
<name>G8JM66_ERECY</name>
<organism evidence="2 3">
    <name type="scientific">Eremothecium cymbalariae (strain CBS 270.75 / DBVPG 7215 / KCTC 17166 / NRRL Y-17582)</name>
    <name type="common">Yeast</name>
    <dbReference type="NCBI Taxonomy" id="931890"/>
    <lineage>
        <taxon>Eukaryota</taxon>
        <taxon>Fungi</taxon>
        <taxon>Dikarya</taxon>
        <taxon>Ascomycota</taxon>
        <taxon>Saccharomycotina</taxon>
        <taxon>Saccharomycetes</taxon>
        <taxon>Saccharomycetales</taxon>
        <taxon>Saccharomycetaceae</taxon>
        <taxon>Eremothecium</taxon>
    </lineage>
</organism>
<dbReference type="PANTHER" id="PTHR31834:SF1">
    <property type="entry name" value="INITIATION-SPECIFIC ALPHA-1,6-MANNOSYLTRANSFERASE"/>
    <property type="match status" value="1"/>
</dbReference>
<dbReference type="STRING" id="931890.G8JM66"/>
<evidence type="ECO:0000313" key="3">
    <source>
        <dbReference type="Proteomes" id="UP000006790"/>
    </source>
</evidence>
<dbReference type="SUPFAM" id="SSF53448">
    <property type="entry name" value="Nucleotide-diphospho-sugar transferases"/>
    <property type="match status" value="1"/>
</dbReference>
<dbReference type="Pfam" id="PF04488">
    <property type="entry name" value="Gly_transf_sug"/>
    <property type="match status" value="1"/>
</dbReference>
<reference evidence="3" key="1">
    <citation type="journal article" date="2012" name="G3 (Bethesda)">
        <title>Pichia sorbitophila, an interspecies yeast hybrid reveals early steps of genome resolution following polyploidization.</title>
        <authorList>
            <person name="Leh Louis V."/>
            <person name="Despons L."/>
            <person name="Friedrich A."/>
            <person name="Martin T."/>
            <person name="Durrens P."/>
            <person name="Casaregola S."/>
            <person name="Neuveglise C."/>
            <person name="Fairhead C."/>
            <person name="Marck C."/>
            <person name="Cruz J.A."/>
            <person name="Straub M.L."/>
            <person name="Kugler V."/>
            <person name="Sacerdot C."/>
            <person name="Uzunov Z."/>
            <person name="Thierry A."/>
            <person name="Weiss S."/>
            <person name="Bleykasten C."/>
            <person name="De Montigny J."/>
            <person name="Jacques N."/>
            <person name="Jung P."/>
            <person name="Lemaire M."/>
            <person name="Mallet S."/>
            <person name="Morel G."/>
            <person name="Richard G.F."/>
            <person name="Sarkar A."/>
            <person name="Savel G."/>
            <person name="Schacherer J."/>
            <person name="Seret M.L."/>
            <person name="Talla E."/>
            <person name="Samson G."/>
            <person name="Jubin C."/>
            <person name="Poulain J."/>
            <person name="Vacherie B."/>
            <person name="Barbe V."/>
            <person name="Pelletier E."/>
            <person name="Sherman D.J."/>
            <person name="Westhof E."/>
            <person name="Weissenbach J."/>
            <person name="Baret P.V."/>
            <person name="Wincker P."/>
            <person name="Gaillardin C."/>
            <person name="Dujon B."/>
            <person name="Souciet J.L."/>
        </authorList>
    </citation>
    <scope>NUCLEOTIDE SEQUENCE [LARGE SCALE GENOMIC DNA]</scope>
    <source>
        <strain evidence="3">CBS 270.75 / DBVPG 7215 / KCTC 17166 / NRRL Y-17582</strain>
    </source>
</reference>
<accession>G8JM66</accession>